<reference evidence="3 4" key="1">
    <citation type="journal article" date="2022" name="Nat. Genet.">
        <title>Improved pea reference genome and pan-genome highlight genomic features and evolutionary characteristics.</title>
        <authorList>
            <person name="Yang T."/>
            <person name="Liu R."/>
            <person name="Luo Y."/>
            <person name="Hu S."/>
            <person name="Wang D."/>
            <person name="Wang C."/>
            <person name="Pandey M.K."/>
            <person name="Ge S."/>
            <person name="Xu Q."/>
            <person name="Li N."/>
            <person name="Li G."/>
            <person name="Huang Y."/>
            <person name="Saxena R.K."/>
            <person name="Ji Y."/>
            <person name="Li M."/>
            <person name="Yan X."/>
            <person name="He Y."/>
            <person name="Liu Y."/>
            <person name="Wang X."/>
            <person name="Xiang C."/>
            <person name="Varshney R.K."/>
            <person name="Ding H."/>
            <person name="Gao S."/>
            <person name="Zong X."/>
        </authorList>
    </citation>
    <scope>NUCLEOTIDE SEQUENCE [LARGE SCALE GENOMIC DNA]</scope>
    <source>
        <strain evidence="3 4">cv. Zhongwan 6</strain>
    </source>
</reference>
<feature type="region of interest" description="Disordered" evidence="1">
    <location>
        <begin position="1"/>
        <end position="105"/>
    </location>
</feature>
<dbReference type="InterPro" id="IPR004312">
    <property type="entry name" value="ATHILA_Orf1_C"/>
</dbReference>
<sequence length="290" mass="32550">MDQHRSTPLFPQQSRQLSHRAKNRREKKETTEPPPCVIYPKRGKGNAQSKPGKEHGLATKENGFGSRLCEGKEARMPPKRVSKGKKADAESSRPRKRTIRHPNSHDIIFDNPKHEQRMFHVLGMLEFVHCEVPTFERITLEFLSTIEFKLKKGWTGTTMYFGGTMSFRLYNIDHELTVEQLGEILHLPLYGPGSVPDSFDAKTFWLAITGRSDYQAKGAKASGIQNPCFRYAQKVLAFTLFGRGDSTGVATQRELFFLFAMANQVAVSVTAFAADYLGRVGRAAQGGISI</sequence>
<dbReference type="Pfam" id="PF03078">
    <property type="entry name" value="ATHILA"/>
    <property type="match status" value="1"/>
</dbReference>
<gene>
    <name evidence="3" type="ORF">KIW84_044648</name>
</gene>
<comment type="caution">
    <text evidence="3">The sequence shown here is derived from an EMBL/GenBank/DDBJ whole genome shotgun (WGS) entry which is preliminary data.</text>
</comment>
<dbReference type="EMBL" id="JAMSHJ010000004">
    <property type="protein sequence ID" value="KAI5420886.1"/>
    <property type="molecule type" value="Genomic_DNA"/>
</dbReference>
<name>A0A9D4XLJ7_PEA</name>
<evidence type="ECO:0000256" key="1">
    <source>
        <dbReference type="SAM" id="MobiDB-lite"/>
    </source>
</evidence>
<feature type="domain" description="Arabidopsis retrotransposon Orf1 C-terminal" evidence="2">
    <location>
        <begin position="116"/>
        <end position="259"/>
    </location>
</feature>
<dbReference type="Proteomes" id="UP001058974">
    <property type="component" value="Chromosome 4"/>
</dbReference>
<protein>
    <recommendedName>
        <fullName evidence="2">Arabidopsis retrotransposon Orf1 C-terminal domain-containing protein</fullName>
    </recommendedName>
</protein>
<keyword evidence="4" id="KW-1185">Reference proteome</keyword>
<dbReference type="Gramene" id="Psat04G0464800-T1">
    <property type="protein sequence ID" value="KAI5420886.1"/>
    <property type="gene ID" value="KIW84_044648"/>
</dbReference>
<dbReference type="AlphaFoldDB" id="A0A9D4XLJ7"/>
<organism evidence="3 4">
    <name type="scientific">Pisum sativum</name>
    <name type="common">Garden pea</name>
    <name type="synonym">Lathyrus oleraceus</name>
    <dbReference type="NCBI Taxonomy" id="3888"/>
    <lineage>
        <taxon>Eukaryota</taxon>
        <taxon>Viridiplantae</taxon>
        <taxon>Streptophyta</taxon>
        <taxon>Embryophyta</taxon>
        <taxon>Tracheophyta</taxon>
        <taxon>Spermatophyta</taxon>
        <taxon>Magnoliopsida</taxon>
        <taxon>eudicotyledons</taxon>
        <taxon>Gunneridae</taxon>
        <taxon>Pentapetalae</taxon>
        <taxon>rosids</taxon>
        <taxon>fabids</taxon>
        <taxon>Fabales</taxon>
        <taxon>Fabaceae</taxon>
        <taxon>Papilionoideae</taxon>
        <taxon>50 kb inversion clade</taxon>
        <taxon>NPAAA clade</taxon>
        <taxon>Hologalegina</taxon>
        <taxon>IRL clade</taxon>
        <taxon>Fabeae</taxon>
        <taxon>Lathyrus</taxon>
    </lineage>
</organism>
<evidence type="ECO:0000259" key="2">
    <source>
        <dbReference type="Pfam" id="PF03078"/>
    </source>
</evidence>
<accession>A0A9D4XLJ7</accession>
<evidence type="ECO:0000313" key="3">
    <source>
        <dbReference type="EMBL" id="KAI5420886.1"/>
    </source>
</evidence>
<proteinExistence type="predicted"/>
<evidence type="ECO:0000313" key="4">
    <source>
        <dbReference type="Proteomes" id="UP001058974"/>
    </source>
</evidence>